<dbReference type="GO" id="GO:0009425">
    <property type="term" value="C:bacterial-type flagellum basal body"/>
    <property type="evidence" value="ECO:0007669"/>
    <property type="project" value="UniProtKB-SubCell"/>
</dbReference>
<dbReference type="AlphaFoldDB" id="A0A4V6ENY8"/>
<keyword evidence="2" id="KW-0975">Bacterial flagellum</keyword>
<dbReference type="Pfam" id="PF00460">
    <property type="entry name" value="Flg_bb_rod"/>
    <property type="match status" value="1"/>
</dbReference>
<keyword evidence="7" id="KW-1185">Reference proteome</keyword>
<proteinExistence type="inferred from homology"/>
<evidence type="ECO:0000313" key="6">
    <source>
        <dbReference type="EMBL" id="QNU67422.1"/>
    </source>
</evidence>
<feature type="domain" description="Flagellar basal body rod protein N-terminal" evidence="3">
    <location>
        <begin position="7"/>
        <end position="35"/>
    </location>
</feature>
<dbReference type="KEGG" id="rher:EHE19_002500"/>
<dbReference type="NCBIfam" id="TIGR03506">
    <property type="entry name" value="FlgEFG_subfam"/>
    <property type="match status" value="1"/>
</dbReference>
<dbReference type="PANTHER" id="PTHR30435">
    <property type="entry name" value="FLAGELLAR PROTEIN"/>
    <property type="match status" value="1"/>
</dbReference>
<dbReference type="InterPro" id="IPR020013">
    <property type="entry name" value="Flagellar_FlgE/F/G"/>
</dbReference>
<dbReference type="InterPro" id="IPR053967">
    <property type="entry name" value="LlgE_F_G-like_D1"/>
</dbReference>
<dbReference type="OrthoDB" id="9804559at2"/>
<dbReference type="InterPro" id="IPR037925">
    <property type="entry name" value="FlgE/F/G-like"/>
</dbReference>
<feature type="domain" description="Flagellar basal-body/hook protein C-terminal" evidence="4">
    <location>
        <begin position="215"/>
        <end position="257"/>
    </location>
</feature>
<dbReference type="InterPro" id="IPR010930">
    <property type="entry name" value="Flg_bb/hook_C_dom"/>
</dbReference>
<evidence type="ECO:0000256" key="2">
    <source>
        <dbReference type="RuleBase" id="RU362116"/>
    </source>
</evidence>
<organism evidence="6 7">
    <name type="scientific">Ruminiclostridium herbifermentans</name>
    <dbReference type="NCBI Taxonomy" id="2488810"/>
    <lineage>
        <taxon>Bacteria</taxon>
        <taxon>Bacillati</taxon>
        <taxon>Bacillota</taxon>
        <taxon>Clostridia</taxon>
        <taxon>Eubacteriales</taxon>
        <taxon>Oscillospiraceae</taxon>
        <taxon>Ruminiclostridium</taxon>
    </lineage>
</organism>
<evidence type="ECO:0000259" key="3">
    <source>
        <dbReference type="Pfam" id="PF00460"/>
    </source>
</evidence>
<gene>
    <name evidence="6" type="ORF">EHE19_002500</name>
</gene>
<dbReference type="GO" id="GO:0071978">
    <property type="term" value="P:bacterial-type flagellum-dependent swarming motility"/>
    <property type="evidence" value="ECO:0007669"/>
    <property type="project" value="TreeGrafter"/>
</dbReference>
<protein>
    <submittedName>
        <fullName evidence="6">Flagellar hook-basal body protein</fullName>
    </submittedName>
</protein>
<reference evidence="6 7" key="1">
    <citation type="submission" date="2020-09" db="EMBL/GenBank/DDBJ databases">
        <title>Characterization and genome sequencing of Ruminiclostridium sp. nov. MA18.</title>
        <authorList>
            <person name="Rettenmaier R."/>
            <person name="Kowollik M.-L."/>
            <person name="Liebl W."/>
            <person name="Zverlov V."/>
        </authorList>
    </citation>
    <scope>NUCLEOTIDE SEQUENCE [LARGE SCALE GENOMIC DNA]</scope>
    <source>
        <strain evidence="6 7">MA18</strain>
    </source>
</reference>
<evidence type="ECO:0000259" key="4">
    <source>
        <dbReference type="Pfam" id="PF06429"/>
    </source>
</evidence>
<keyword evidence="6" id="KW-0966">Cell projection</keyword>
<feature type="domain" description="Flagellar hook protein FlgE/F/G-like D1" evidence="5">
    <location>
        <begin position="108"/>
        <end position="170"/>
    </location>
</feature>
<evidence type="ECO:0000313" key="7">
    <source>
        <dbReference type="Proteomes" id="UP000306409"/>
    </source>
</evidence>
<evidence type="ECO:0000259" key="5">
    <source>
        <dbReference type="Pfam" id="PF22692"/>
    </source>
</evidence>
<dbReference type="Proteomes" id="UP000306409">
    <property type="component" value="Chromosome"/>
</dbReference>
<accession>A0A4V6ENY8</accession>
<name>A0A4V6ENY8_9FIRM</name>
<sequence length="264" mass="29114">MIRGLYTSGWSMLANTRKLDVITNNMANVNTNAYKKDTVVFESFPSVLTKRINDTRSPLNPSGNIGRMQLSSDVGEVFTNYTQGQLSQTGSKLDFAISDDGSGVSPAFFTVGMMDGNNNNNINEYYTKDGSFTINSNNQLVTKEGYLVMGEKGPITLSDTEFSVNEKGEIIQDGKLVDRLKITQFADATKLRKFGNNLIQNTDSEVVEFTGNVLQGYSEQSNVNVVDEMVDMITVMRAYEASQKVLQAQDNTLEKAVTEVGVVR</sequence>
<dbReference type="InterPro" id="IPR001444">
    <property type="entry name" value="Flag_bb_rod_N"/>
</dbReference>
<comment type="similarity">
    <text evidence="1 2">Belongs to the flagella basal body rod proteins family.</text>
</comment>
<evidence type="ECO:0000256" key="1">
    <source>
        <dbReference type="ARBA" id="ARBA00009677"/>
    </source>
</evidence>
<dbReference type="PANTHER" id="PTHR30435:SF19">
    <property type="entry name" value="FLAGELLAR BASAL-BODY ROD PROTEIN FLGG"/>
    <property type="match status" value="1"/>
</dbReference>
<dbReference type="RefSeq" id="WP_137697763.1">
    <property type="nucleotide sequence ID" value="NZ_CP061336.1"/>
</dbReference>
<dbReference type="Pfam" id="PF06429">
    <property type="entry name" value="Flg_bbr_C"/>
    <property type="match status" value="1"/>
</dbReference>
<dbReference type="EMBL" id="CP061336">
    <property type="protein sequence ID" value="QNU67422.1"/>
    <property type="molecule type" value="Genomic_DNA"/>
</dbReference>
<dbReference type="SUPFAM" id="SSF117143">
    <property type="entry name" value="Flagellar hook protein flgE"/>
    <property type="match status" value="1"/>
</dbReference>
<keyword evidence="6" id="KW-0969">Cilium</keyword>
<comment type="subcellular location">
    <subcellularLocation>
        <location evidence="2">Bacterial flagellum basal body</location>
    </subcellularLocation>
</comment>
<dbReference type="Pfam" id="PF22692">
    <property type="entry name" value="LlgE_F_G_D1"/>
    <property type="match status" value="1"/>
</dbReference>
<keyword evidence="6" id="KW-0282">Flagellum</keyword>